<dbReference type="EMBL" id="NCKV01001140">
    <property type="protein sequence ID" value="RWS28948.1"/>
    <property type="molecule type" value="Genomic_DNA"/>
</dbReference>
<dbReference type="InterPro" id="IPR013783">
    <property type="entry name" value="Ig-like_fold"/>
</dbReference>
<dbReference type="PANTHER" id="PTHR21261">
    <property type="entry name" value="BEAT PROTEIN"/>
    <property type="match status" value="1"/>
</dbReference>
<dbReference type="VEuPathDB" id="VectorBase:LDEU003092"/>
<dbReference type="STRING" id="299467.A0A443SN51"/>
<name>A0A443SN51_9ACAR</name>
<evidence type="ECO:0000259" key="1">
    <source>
        <dbReference type="PROSITE" id="PS50835"/>
    </source>
</evidence>
<dbReference type="PROSITE" id="PS50835">
    <property type="entry name" value="IG_LIKE"/>
    <property type="match status" value="1"/>
</dbReference>
<comment type="caution">
    <text evidence="2">The sequence shown here is derived from an EMBL/GenBank/DDBJ whole genome shotgun (WGS) entry which is preliminary data.</text>
</comment>
<dbReference type="InterPro" id="IPR007110">
    <property type="entry name" value="Ig-like_dom"/>
</dbReference>
<organism evidence="2 3">
    <name type="scientific">Leptotrombidium deliense</name>
    <dbReference type="NCBI Taxonomy" id="299467"/>
    <lineage>
        <taxon>Eukaryota</taxon>
        <taxon>Metazoa</taxon>
        <taxon>Ecdysozoa</taxon>
        <taxon>Arthropoda</taxon>
        <taxon>Chelicerata</taxon>
        <taxon>Arachnida</taxon>
        <taxon>Acari</taxon>
        <taxon>Acariformes</taxon>
        <taxon>Trombidiformes</taxon>
        <taxon>Prostigmata</taxon>
        <taxon>Anystina</taxon>
        <taxon>Parasitengona</taxon>
        <taxon>Trombiculoidea</taxon>
        <taxon>Trombiculidae</taxon>
        <taxon>Leptotrombidium</taxon>
    </lineage>
</organism>
<protein>
    <recommendedName>
        <fullName evidence="1">Ig-like domain-containing protein</fullName>
    </recommendedName>
</protein>
<sequence>FISLLANGVKIHRKLIPHLFDMSTSKFLLLDCDYKYDQNDFKLVVRWFHNNTPEPIYQWIPEKQIRHVSEFFKPHFDMKYEADSNDPYTKYRAIRIKNPTPSMSGKYVCVISSLADQVSDSGEVSIYASPKSFDFYSRFNEETGDLQLECNAKDVFPIPMLTLSQNTTVSIAFKRSNVQSSSALNENTSIRSKENSSLFDISVKHTINKDDLLKTVSSRFEMVFECDLHIPNTNYGKSKKITLYSSEYLRIHIYMYILPSISILQMHVH</sequence>
<dbReference type="SUPFAM" id="SSF48726">
    <property type="entry name" value="Immunoglobulin"/>
    <property type="match status" value="1"/>
</dbReference>
<dbReference type="Proteomes" id="UP000288716">
    <property type="component" value="Unassembled WGS sequence"/>
</dbReference>
<accession>A0A443SN51</accession>
<dbReference type="OrthoDB" id="6478865at2759"/>
<evidence type="ECO:0000313" key="3">
    <source>
        <dbReference type="Proteomes" id="UP000288716"/>
    </source>
</evidence>
<dbReference type="Gene3D" id="2.60.40.10">
    <property type="entry name" value="Immunoglobulins"/>
    <property type="match status" value="1"/>
</dbReference>
<feature type="non-terminal residue" evidence="2">
    <location>
        <position position="1"/>
    </location>
</feature>
<keyword evidence="3" id="KW-1185">Reference proteome</keyword>
<evidence type="ECO:0000313" key="2">
    <source>
        <dbReference type="EMBL" id="RWS28948.1"/>
    </source>
</evidence>
<dbReference type="AlphaFoldDB" id="A0A443SN51"/>
<feature type="domain" description="Ig-like" evidence="1">
    <location>
        <begin position="30"/>
        <end position="125"/>
    </location>
</feature>
<reference evidence="2 3" key="1">
    <citation type="journal article" date="2018" name="Gigascience">
        <title>Genomes of trombidid mites reveal novel predicted allergens and laterally-transferred genes associated with secondary metabolism.</title>
        <authorList>
            <person name="Dong X."/>
            <person name="Chaisiri K."/>
            <person name="Xia D."/>
            <person name="Armstrong S.D."/>
            <person name="Fang Y."/>
            <person name="Donnelly M.J."/>
            <person name="Kadowaki T."/>
            <person name="McGarry J.W."/>
            <person name="Darby A.C."/>
            <person name="Makepeace B.L."/>
        </authorList>
    </citation>
    <scope>NUCLEOTIDE SEQUENCE [LARGE SCALE GENOMIC DNA]</scope>
    <source>
        <strain evidence="2">UoL-UT</strain>
    </source>
</reference>
<dbReference type="InterPro" id="IPR036179">
    <property type="entry name" value="Ig-like_dom_sf"/>
</dbReference>
<gene>
    <name evidence="2" type="ORF">B4U80_06139</name>
</gene>
<proteinExistence type="predicted"/>